<dbReference type="AlphaFoldDB" id="A0A4P6M3K9"/>
<name>A0A4P6M3K9_9FIRM</name>
<evidence type="ECO:0000313" key="5">
    <source>
        <dbReference type="EMBL" id="QBE99319.1"/>
    </source>
</evidence>
<evidence type="ECO:0000313" key="6">
    <source>
        <dbReference type="Proteomes" id="UP000289794"/>
    </source>
</evidence>
<proteinExistence type="predicted"/>
<dbReference type="InterPro" id="IPR001310">
    <property type="entry name" value="Histidine_triad_HIT"/>
</dbReference>
<organism evidence="5 6">
    <name type="scientific">Blautia producta</name>
    <dbReference type="NCBI Taxonomy" id="33035"/>
    <lineage>
        <taxon>Bacteria</taxon>
        <taxon>Bacillati</taxon>
        <taxon>Bacillota</taxon>
        <taxon>Clostridia</taxon>
        <taxon>Lachnospirales</taxon>
        <taxon>Lachnospiraceae</taxon>
        <taxon>Blautia</taxon>
    </lineage>
</organism>
<dbReference type="GO" id="GO:0003824">
    <property type="term" value="F:catalytic activity"/>
    <property type="evidence" value="ECO:0007669"/>
    <property type="project" value="InterPro"/>
</dbReference>
<evidence type="ECO:0000256" key="2">
    <source>
        <dbReference type="PIRSR" id="PIRSR601310-3"/>
    </source>
</evidence>
<dbReference type="Proteomes" id="UP000289794">
    <property type="component" value="Chromosome"/>
</dbReference>
<evidence type="ECO:0000256" key="3">
    <source>
        <dbReference type="PROSITE-ProRule" id="PRU00464"/>
    </source>
</evidence>
<dbReference type="KEGG" id="bpro:PMF13cell1_04893"/>
<dbReference type="PROSITE" id="PS51084">
    <property type="entry name" value="HIT_2"/>
    <property type="match status" value="1"/>
</dbReference>
<reference evidence="5 6" key="1">
    <citation type="submission" date="2019-01" db="EMBL/GenBank/DDBJ databases">
        <title>PMF-metabolizing Aryl O-demethylase.</title>
        <authorList>
            <person name="Kim M."/>
        </authorList>
    </citation>
    <scope>NUCLEOTIDE SEQUENCE [LARGE SCALE GENOMIC DNA]</scope>
    <source>
        <strain evidence="5 6">PMF1</strain>
    </source>
</reference>
<gene>
    <name evidence="5" type="ORF">PMF13cell1_04893</name>
</gene>
<evidence type="ECO:0000256" key="1">
    <source>
        <dbReference type="PIRSR" id="PIRSR601310-1"/>
    </source>
</evidence>
<sequence length="135" mass="15867">MKCIFCSCIETSQILAETDHFILVYDINPIQKGHLLIISKQHYENIREVPKQVLVELILLEQQVTEIIETNFDVLGVTVMQNNGRVMDEGTHFHVHIIPRYTDDCFWANQKVKQHELLQEQLSHYLKEQLHPGFQ</sequence>
<dbReference type="InterPro" id="IPR036265">
    <property type="entry name" value="HIT-like_sf"/>
</dbReference>
<dbReference type="Gene3D" id="3.30.428.10">
    <property type="entry name" value="HIT-like"/>
    <property type="match status" value="1"/>
</dbReference>
<dbReference type="GO" id="GO:0009117">
    <property type="term" value="P:nucleotide metabolic process"/>
    <property type="evidence" value="ECO:0007669"/>
    <property type="project" value="TreeGrafter"/>
</dbReference>
<feature type="short sequence motif" description="Histidine triad motif" evidence="2 3">
    <location>
        <begin position="92"/>
        <end position="96"/>
    </location>
</feature>
<feature type="domain" description="HIT" evidence="4">
    <location>
        <begin position="1"/>
        <end position="107"/>
    </location>
</feature>
<dbReference type="SUPFAM" id="SSF54197">
    <property type="entry name" value="HIT-like"/>
    <property type="match status" value="1"/>
</dbReference>
<evidence type="ECO:0000259" key="4">
    <source>
        <dbReference type="PROSITE" id="PS51084"/>
    </source>
</evidence>
<dbReference type="PANTHER" id="PTHR46648">
    <property type="entry name" value="HIT FAMILY PROTEIN 1"/>
    <property type="match status" value="1"/>
</dbReference>
<dbReference type="InterPro" id="IPR011146">
    <property type="entry name" value="HIT-like"/>
</dbReference>
<dbReference type="RefSeq" id="WP_130182443.1">
    <property type="nucleotide sequence ID" value="NZ_CP035945.1"/>
</dbReference>
<protein>
    <recommendedName>
        <fullName evidence="4">HIT domain-containing protein</fullName>
    </recommendedName>
</protein>
<dbReference type="EMBL" id="CP035945">
    <property type="protein sequence ID" value="QBE99319.1"/>
    <property type="molecule type" value="Genomic_DNA"/>
</dbReference>
<feature type="active site" description="Tele-AMP-histidine intermediate" evidence="1">
    <location>
        <position position="94"/>
    </location>
</feature>
<dbReference type="PANTHER" id="PTHR46648:SF1">
    <property type="entry name" value="ADENOSINE 5'-MONOPHOSPHORAMIDASE HNT1"/>
    <property type="match status" value="1"/>
</dbReference>
<accession>A0A4P6M3K9</accession>
<dbReference type="Pfam" id="PF01230">
    <property type="entry name" value="HIT"/>
    <property type="match status" value="1"/>
</dbReference>